<sequence length="451" mass="51156">MQIMTMTTIDATYQDIFKTVNGKVYLAALTKVDKLTSGQSFLYGKQGAHSMVIDIRLTEPIDQSILQQALNHALKRYPYLTSKMVLKNSSYFLAYNKLPMVVTQTEELRRLGGPETNFHLVDVTFDQQRLFVSYHHALADGRGIMPFVNTLLYDYFSIKNQQFPEIPGINLDDDPMEPDEIGEPFEYLPPVNANSADIPEIDHHGHQLIETKYHLNDRSYRHELVIDQASFMKYAKAHDATPAIAVSIMVSQAIQQIYPDISDPIVTNMASDLRSGIMNEHTFRNCVGSVALPINTEVLTDDQFTEAATHFRSLIRAHKAQKSLRVEANKMACLFKHLDNLSTFTEKQKMMAFIDHVLLNTFVLSYSGQTKLGKYESYIDEMHTYMSGTNGLSIEMLATNGKIFVDMSQSFNSDVYAVTLAKILRRNGIKYQLGEPTYFKTPVDELAKGDR</sequence>
<protein>
    <recommendedName>
        <fullName evidence="3">Condensation domain-containing protein</fullName>
    </recommendedName>
</protein>
<evidence type="ECO:0000313" key="2">
    <source>
        <dbReference type="Proteomes" id="UP000052013"/>
    </source>
</evidence>
<dbReference type="AlphaFoldDB" id="A0A0R1RZU6"/>
<name>A0A0R1RZU6_9LACO</name>
<dbReference type="PATRIC" id="fig|1423739.3.peg.2099"/>
<dbReference type="Proteomes" id="UP000052013">
    <property type="component" value="Unassembled WGS sequence"/>
</dbReference>
<comment type="caution">
    <text evidence="1">The sequence shown here is derived from an EMBL/GenBank/DDBJ whole genome shotgun (WGS) entry which is preliminary data.</text>
</comment>
<reference evidence="1 2" key="1">
    <citation type="journal article" date="2015" name="Genome Announc.">
        <title>Expanding the biotechnology potential of lactobacilli through comparative genomics of 213 strains and associated genera.</title>
        <authorList>
            <person name="Sun Z."/>
            <person name="Harris H.M."/>
            <person name="McCann A."/>
            <person name="Guo C."/>
            <person name="Argimon S."/>
            <person name="Zhang W."/>
            <person name="Yang X."/>
            <person name="Jeffery I.B."/>
            <person name="Cooney J.C."/>
            <person name="Kagawa T.F."/>
            <person name="Liu W."/>
            <person name="Song Y."/>
            <person name="Salvetti E."/>
            <person name="Wrobel A."/>
            <person name="Rasinkangas P."/>
            <person name="Parkhill J."/>
            <person name="Rea M.C."/>
            <person name="O'Sullivan O."/>
            <person name="Ritari J."/>
            <person name="Douillard F.P."/>
            <person name="Paul Ross R."/>
            <person name="Yang R."/>
            <person name="Briner A.E."/>
            <person name="Felis G.E."/>
            <person name="de Vos W.M."/>
            <person name="Barrangou R."/>
            <person name="Klaenhammer T.R."/>
            <person name="Caufield P.W."/>
            <person name="Cui Y."/>
            <person name="Zhang H."/>
            <person name="O'Toole P.W."/>
        </authorList>
    </citation>
    <scope>NUCLEOTIDE SEQUENCE [LARGE SCALE GENOMIC DNA]</scope>
    <source>
        <strain evidence="1 2">DSM 14421</strain>
    </source>
</reference>
<dbReference type="SUPFAM" id="SSF52777">
    <property type="entry name" value="CoA-dependent acyltransferases"/>
    <property type="match status" value="1"/>
</dbReference>
<evidence type="ECO:0008006" key="3">
    <source>
        <dbReference type="Google" id="ProtNLM"/>
    </source>
</evidence>
<evidence type="ECO:0000313" key="1">
    <source>
        <dbReference type="EMBL" id="KRL62502.1"/>
    </source>
</evidence>
<dbReference type="EMBL" id="AZEY01000108">
    <property type="protein sequence ID" value="KRL62502.1"/>
    <property type="molecule type" value="Genomic_DNA"/>
</dbReference>
<gene>
    <name evidence="1" type="ORF">FC85_GL002013</name>
</gene>
<accession>A0A0R1RZU6</accession>
<proteinExistence type="predicted"/>
<dbReference type="STRING" id="1423739.FC85_GL002013"/>
<organism evidence="1 2">
    <name type="scientific">Lentilactobacillus diolivorans DSM 14421</name>
    <dbReference type="NCBI Taxonomy" id="1423739"/>
    <lineage>
        <taxon>Bacteria</taxon>
        <taxon>Bacillati</taxon>
        <taxon>Bacillota</taxon>
        <taxon>Bacilli</taxon>
        <taxon>Lactobacillales</taxon>
        <taxon>Lactobacillaceae</taxon>
        <taxon>Lentilactobacillus</taxon>
    </lineage>
</organism>